<evidence type="ECO:0000256" key="1">
    <source>
        <dbReference type="SAM" id="MobiDB-lite"/>
    </source>
</evidence>
<reference evidence="2" key="1">
    <citation type="submission" date="2023-06" db="EMBL/GenBank/DDBJ databases">
        <title>Survivors Of The Sea: Transcriptome response of Skeletonema marinoi to long-term dormancy.</title>
        <authorList>
            <person name="Pinder M.I.M."/>
            <person name="Kourtchenko O."/>
            <person name="Robertson E.K."/>
            <person name="Larsson T."/>
            <person name="Maumus F."/>
            <person name="Osuna-Cruz C.M."/>
            <person name="Vancaester E."/>
            <person name="Stenow R."/>
            <person name="Vandepoele K."/>
            <person name="Ploug H."/>
            <person name="Bruchert V."/>
            <person name="Godhe A."/>
            <person name="Topel M."/>
        </authorList>
    </citation>
    <scope>NUCLEOTIDE SEQUENCE</scope>
    <source>
        <strain evidence="2">R05AC</strain>
    </source>
</reference>
<feature type="region of interest" description="Disordered" evidence="1">
    <location>
        <begin position="109"/>
        <end position="132"/>
    </location>
</feature>
<evidence type="ECO:0000313" key="3">
    <source>
        <dbReference type="Proteomes" id="UP001224775"/>
    </source>
</evidence>
<sequence length="221" mass="23580">MAAFLPPTNSISILLHQRSCNNYIATPPSGRLSPSLSSQLLNPSFSSLRVAPASLAFDPTLLDVPISTPLVLLAAIGLAVLAQSWINSLLGGEQGLGAFLSDGSGYNKSGFKPRNSKPNAGGNAGPSNPLGADDPLPWLKLPQFDYVDVAGQPKKPKQPKIIPNSSVNSSSNEAEVVSRLEVLFAQLKKEVDNDNLIEAKRIELELENIMQEEGFSFSSKQ</sequence>
<proteinExistence type="predicted"/>
<dbReference type="Proteomes" id="UP001224775">
    <property type="component" value="Unassembled WGS sequence"/>
</dbReference>
<accession>A0AAD8YK23</accession>
<evidence type="ECO:0000313" key="2">
    <source>
        <dbReference type="EMBL" id="KAK1748029.1"/>
    </source>
</evidence>
<protein>
    <submittedName>
        <fullName evidence="2">Uncharacterized protein</fullName>
    </submittedName>
</protein>
<dbReference type="AlphaFoldDB" id="A0AAD8YK23"/>
<comment type="caution">
    <text evidence="2">The sequence shown here is derived from an EMBL/GenBank/DDBJ whole genome shotgun (WGS) entry which is preliminary data.</text>
</comment>
<gene>
    <name evidence="2" type="ORF">QTG54_001992</name>
</gene>
<name>A0AAD8YK23_9STRA</name>
<organism evidence="2 3">
    <name type="scientific">Skeletonema marinoi</name>
    <dbReference type="NCBI Taxonomy" id="267567"/>
    <lineage>
        <taxon>Eukaryota</taxon>
        <taxon>Sar</taxon>
        <taxon>Stramenopiles</taxon>
        <taxon>Ochrophyta</taxon>
        <taxon>Bacillariophyta</taxon>
        <taxon>Coscinodiscophyceae</taxon>
        <taxon>Thalassiosirophycidae</taxon>
        <taxon>Thalassiosirales</taxon>
        <taxon>Skeletonemataceae</taxon>
        <taxon>Skeletonema</taxon>
        <taxon>Skeletonema marinoi-dohrnii complex</taxon>
    </lineage>
</organism>
<keyword evidence="3" id="KW-1185">Reference proteome</keyword>
<dbReference type="EMBL" id="JATAAI010000002">
    <property type="protein sequence ID" value="KAK1748029.1"/>
    <property type="molecule type" value="Genomic_DNA"/>
</dbReference>